<keyword evidence="2" id="KW-1185">Reference proteome</keyword>
<protein>
    <submittedName>
        <fullName evidence="1">Uncharacterized protein</fullName>
    </submittedName>
</protein>
<sequence length="95" mass="11155">MAILKRFIRIISHGQKQKTRWNPKVVADAIAIEKELRKNENSKMVLAKTEPLLIEKNKKLSYRSLKTRRVRGKITKSSRYVLNGTSHKIERRATR</sequence>
<dbReference type="AlphaFoldDB" id="A0A0E3K4F2"/>
<dbReference type="Proteomes" id="UP000033115">
    <property type="component" value="Chromosome"/>
</dbReference>
<name>A0A0E3K4F2_CLOSL</name>
<evidence type="ECO:0000313" key="2">
    <source>
        <dbReference type="Proteomes" id="UP000033115"/>
    </source>
</evidence>
<dbReference type="HOGENOM" id="CLU_2367925_0_0_9"/>
<proteinExistence type="predicted"/>
<gene>
    <name evidence="1" type="ORF">CSCA_5227</name>
</gene>
<dbReference type="RefSeq" id="WP_026366533.1">
    <property type="nucleotide sequence ID" value="NZ_CP009933.1"/>
</dbReference>
<accession>A0A0E3K4F2</accession>
<reference evidence="1 2" key="1">
    <citation type="journal article" date="2015" name="J. Biotechnol.">
        <title>Complete genome sequence of a malodorant-producing acetogen, Clostridium scatologenes ATCC 25775(T).</title>
        <authorList>
            <person name="Zhu Z."/>
            <person name="Guo T."/>
            <person name="Zheng H."/>
            <person name="Song T."/>
            <person name="Ouyang P."/>
            <person name="Xie J."/>
        </authorList>
    </citation>
    <scope>NUCLEOTIDE SEQUENCE [LARGE SCALE GENOMIC DNA]</scope>
    <source>
        <strain evidence="1 2">ATCC 25775</strain>
    </source>
</reference>
<dbReference type="KEGG" id="csq:CSCA_5227"/>
<dbReference type="STRING" id="1548.CSCA_5227"/>
<dbReference type="EMBL" id="CP009933">
    <property type="protein sequence ID" value="AKA72352.1"/>
    <property type="molecule type" value="Genomic_DNA"/>
</dbReference>
<organism evidence="1 2">
    <name type="scientific">Clostridium scatologenes</name>
    <dbReference type="NCBI Taxonomy" id="1548"/>
    <lineage>
        <taxon>Bacteria</taxon>
        <taxon>Bacillati</taxon>
        <taxon>Bacillota</taxon>
        <taxon>Clostridia</taxon>
        <taxon>Eubacteriales</taxon>
        <taxon>Clostridiaceae</taxon>
        <taxon>Clostridium</taxon>
    </lineage>
</organism>
<evidence type="ECO:0000313" key="1">
    <source>
        <dbReference type="EMBL" id="AKA72352.1"/>
    </source>
</evidence>